<reference evidence="1 2" key="1">
    <citation type="journal article" date="2021" name="BMC Biol.">
        <title>Horizontally acquired antibacterial genes associated with adaptive radiation of ladybird beetles.</title>
        <authorList>
            <person name="Li H.S."/>
            <person name="Tang X.F."/>
            <person name="Huang Y.H."/>
            <person name="Xu Z.Y."/>
            <person name="Chen M.L."/>
            <person name="Du X.Y."/>
            <person name="Qiu B.Y."/>
            <person name="Chen P.T."/>
            <person name="Zhang W."/>
            <person name="Slipinski A."/>
            <person name="Escalona H.E."/>
            <person name="Waterhouse R.M."/>
            <person name="Zwick A."/>
            <person name="Pang H."/>
        </authorList>
    </citation>
    <scope>NUCLEOTIDE SEQUENCE [LARGE SCALE GENOMIC DNA]</scope>
    <source>
        <strain evidence="1">SYSU2018</strain>
    </source>
</reference>
<organism evidence="1 2">
    <name type="scientific">Cryptolaemus montrouzieri</name>
    <dbReference type="NCBI Taxonomy" id="559131"/>
    <lineage>
        <taxon>Eukaryota</taxon>
        <taxon>Metazoa</taxon>
        <taxon>Ecdysozoa</taxon>
        <taxon>Arthropoda</taxon>
        <taxon>Hexapoda</taxon>
        <taxon>Insecta</taxon>
        <taxon>Pterygota</taxon>
        <taxon>Neoptera</taxon>
        <taxon>Endopterygota</taxon>
        <taxon>Coleoptera</taxon>
        <taxon>Polyphaga</taxon>
        <taxon>Cucujiformia</taxon>
        <taxon>Coccinelloidea</taxon>
        <taxon>Coccinellidae</taxon>
        <taxon>Scymninae</taxon>
        <taxon>Scymnini</taxon>
        <taxon>Cryptolaemus</taxon>
    </lineage>
</organism>
<sequence length="98" mass="11030">WSGVNDIVSAAEVAVIIEEAQHKPILLRISLTSIVESIVQHISENNFMQFKLSVPEITSLYLIKASSAILKSMERFYENLVRYLLCNATLKCTSTDKN</sequence>
<keyword evidence="2" id="KW-1185">Reference proteome</keyword>
<evidence type="ECO:0000313" key="2">
    <source>
        <dbReference type="Proteomes" id="UP001516400"/>
    </source>
</evidence>
<protein>
    <submittedName>
        <fullName evidence="1">Uncharacterized protein</fullName>
    </submittedName>
</protein>
<dbReference type="EMBL" id="JABFTP020000001">
    <property type="protein sequence ID" value="KAL3265743.1"/>
    <property type="molecule type" value="Genomic_DNA"/>
</dbReference>
<comment type="caution">
    <text evidence="1">The sequence shown here is derived from an EMBL/GenBank/DDBJ whole genome shotgun (WGS) entry which is preliminary data.</text>
</comment>
<dbReference type="Proteomes" id="UP001516400">
    <property type="component" value="Unassembled WGS sequence"/>
</dbReference>
<evidence type="ECO:0000313" key="1">
    <source>
        <dbReference type="EMBL" id="KAL3265743.1"/>
    </source>
</evidence>
<proteinExistence type="predicted"/>
<feature type="non-terminal residue" evidence="1">
    <location>
        <position position="1"/>
    </location>
</feature>
<dbReference type="AlphaFoldDB" id="A0ABD2MHD0"/>
<accession>A0ABD2MHD0</accession>
<gene>
    <name evidence="1" type="ORF">HHI36_009944</name>
</gene>
<name>A0ABD2MHD0_9CUCU</name>